<dbReference type="Proteomes" id="UP000324897">
    <property type="component" value="Unassembled WGS sequence"/>
</dbReference>
<evidence type="ECO:0000313" key="2">
    <source>
        <dbReference type="Proteomes" id="UP000324897"/>
    </source>
</evidence>
<accession>A0A5J9T1F8</accession>
<dbReference type="AlphaFoldDB" id="A0A5J9T1F8"/>
<dbReference type="EMBL" id="RWGY01000051">
    <property type="protein sequence ID" value="TVU05183.1"/>
    <property type="molecule type" value="Genomic_DNA"/>
</dbReference>
<sequence length="110" mass="12531">MLVYWPEKEFERLVSLRKLWIWSCSELIGHTRAPDDQPTSERIQLFPHLEYLKKRTFTPTANAAANPFPFAAANRRVPAPLWLSLLGERAAHAAAFMAMGNFVLTAYEAV</sequence>
<name>A0A5J9T1F8_9POAL</name>
<protein>
    <submittedName>
        <fullName evidence="1">Uncharacterized protein</fullName>
    </submittedName>
</protein>
<keyword evidence="2" id="KW-1185">Reference proteome</keyword>
<proteinExistence type="predicted"/>
<organism evidence="1 2">
    <name type="scientific">Eragrostis curvula</name>
    <name type="common">weeping love grass</name>
    <dbReference type="NCBI Taxonomy" id="38414"/>
    <lineage>
        <taxon>Eukaryota</taxon>
        <taxon>Viridiplantae</taxon>
        <taxon>Streptophyta</taxon>
        <taxon>Embryophyta</taxon>
        <taxon>Tracheophyta</taxon>
        <taxon>Spermatophyta</taxon>
        <taxon>Magnoliopsida</taxon>
        <taxon>Liliopsida</taxon>
        <taxon>Poales</taxon>
        <taxon>Poaceae</taxon>
        <taxon>PACMAD clade</taxon>
        <taxon>Chloridoideae</taxon>
        <taxon>Eragrostideae</taxon>
        <taxon>Eragrostidinae</taxon>
        <taxon>Eragrostis</taxon>
    </lineage>
</organism>
<feature type="non-terminal residue" evidence="1">
    <location>
        <position position="1"/>
    </location>
</feature>
<evidence type="ECO:0000313" key="1">
    <source>
        <dbReference type="EMBL" id="TVU05183.1"/>
    </source>
</evidence>
<dbReference type="Gramene" id="TVU05183">
    <property type="protein sequence ID" value="TVU05183"/>
    <property type="gene ID" value="EJB05_48337"/>
</dbReference>
<comment type="caution">
    <text evidence="1">The sequence shown here is derived from an EMBL/GenBank/DDBJ whole genome shotgun (WGS) entry which is preliminary data.</text>
</comment>
<gene>
    <name evidence="1" type="ORF">EJB05_48337</name>
</gene>
<reference evidence="1 2" key="1">
    <citation type="journal article" date="2019" name="Sci. Rep.">
        <title>A high-quality genome of Eragrostis curvula grass provides insights into Poaceae evolution and supports new strategies to enhance forage quality.</title>
        <authorList>
            <person name="Carballo J."/>
            <person name="Santos B.A.C.M."/>
            <person name="Zappacosta D."/>
            <person name="Garbus I."/>
            <person name="Selva J.P."/>
            <person name="Gallo C.A."/>
            <person name="Diaz A."/>
            <person name="Albertini E."/>
            <person name="Caccamo M."/>
            <person name="Echenique V."/>
        </authorList>
    </citation>
    <scope>NUCLEOTIDE SEQUENCE [LARGE SCALE GENOMIC DNA]</scope>
    <source>
        <strain evidence="2">cv. Victoria</strain>
        <tissue evidence="1">Leaf</tissue>
    </source>
</reference>